<gene>
    <name evidence="1" type="ORF">GHK53_07805</name>
</gene>
<comment type="caution">
    <text evidence="1">The sequence shown here is derived from an EMBL/GenBank/DDBJ whole genome shotgun (WGS) entry which is preliminary data.</text>
</comment>
<evidence type="ECO:0008006" key="3">
    <source>
        <dbReference type="Google" id="ProtNLM"/>
    </source>
</evidence>
<sequence>MILDTHNPNLTVGAVAEQVLYVTLDKAAGYKFTYESGSLENPRINDAIVKILEGSKPAFVQRRLAYQIK</sequence>
<accession>A0AAW9TLY3</accession>
<evidence type="ECO:0000313" key="1">
    <source>
        <dbReference type="EMBL" id="MQW32713.1"/>
    </source>
</evidence>
<organism evidence="1 2">
    <name type="scientific">Rhizobium meliloti</name>
    <name type="common">Ensifer meliloti</name>
    <name type="synonym">Sinorhizobium meliloti</name>
    <dbReference type="NCBI Taxonomy" id="382"/>
    <lineage>
        <taxon>Bacteria</taxon>
        <taxon>Pseudomonadati</taxon>
        <taxon>Pseudomonadota</taxon>
        <taxon>Alphaproteobacteria</taxon>
        <taxon>Hyphomicrobiales</taxon>
        <taxon>Rhizobiaceae</taxon>
        <taxon>Sinorhizobium/Ensifer group</taxon>
        <taxon>Sinorhizobium</taxon>
    </lineage>
</organism>
<dbReference type="Proteomes" id="UP000429484">
    <property type="component" value="Unassembled WGS sequence"/>
</dbReference>
<proteinExistence type="predicted"/>
<reference evidence="1 2" key="1">
    <citation type="journal article" date="2013" name="Genome Biol.">
        <title>Comparative genomics of the core and accessory genomes of 48 Sinorhizobium strains comprising five genospecies.</title>
        <authorList>
            <person name="Sugawara M."/>
            <person name="Epstein B."/>
            <person name="Badgley B.D."/>
            <person name="Unno T."/>
            <person name="Xu L."/>
            <person name="Reese J."/>
            <person name="Gyaneshwar P."/>
            <person name="Denny R."/>
            <person name="Mudge J."/>
            <person name="Bharti A.K."/>
            <person name="Farmer A.D."/>
            <person name="May G.D."/>
            <person name="Woodward J.E."/>
            <person name="Medigue C."/>
            <person name="Vallenet D."/>
            <person name="Lajus A."/>
            <person name="Rouy Z."/>
            <person name="Martinez-Vaz B."/>
            <person name="Tiffin P."/>
            <person name="Young N.D."/>
            <person name="Sadowsky M.J."/>
        </authorList>
    </citation>
    <scope>NUCLEOTIDE SEQUENCE [LARGE SCALE GENOMIC DNA]</scope>
    <source>
        <strain evidence="1 2">N6B1</strain>
    </source>
</reference>
<dbReference type="AlphaFoldDB" id="A0AAW9TLY3"/>
<dbReference type="EMBL" id="WISR01000080">
    <property type="protein sequence ID" value="MQW32713.1"/>
    <property type="molecule type" value="Genomic_DNA"/>
</dbReference>
<evidence type="ECO:0000313" key="2">
    <source>
        <dbReference type="Proteomes" id="UP000429484"/>
    </source>
</evidence>
<name>A0AAW9TLY3_RHIML</name>
<protein>
    <recommendedName>
        <fullName evidence="3">KTSC domain-containing protein</fullName>
    </recommendedName>
</protein>